<dbReference type="InterPro" id="IPR024077">
    <property type="entry name" value="Neurolysin/TOP_dom2"/>
</dbReference>
<dbReference type="PANTHER" id="PTHR11804:SF84">
    <property type="entry name" value="SACCHAROLYSIN"/>
    <property type="match status" value="1"/>
</dbReference>
<dbReference type="InterPro" id="IPR024079">
    <property type="entry name" value="MetalloPept_cat_dom_sf"/>
</dbReference>
<dbReference type="GO" id="GO:0016787">
    <property type="term" value="F:hydrolase activity"/>
    <property type="evidence" value="ECO:0007669"/>
    <property type="project" value="UniProtKB-KW"/>
</dbReference>
<proteinExistence type="inferred from homology"/>
<keyword evidence="3 7" id="KW-0479">Metal-binding</keyword>
<keyword evidence="5 7" id="KW-0862">Zinc</keyword>
<dbReference type="EC" id="3.4.24.-" evidence="10"/>
<evidence type="ECO:0000256" key="7">
    <source>
        <dbReference type="RuleBase" id="RU003435"/>
    </source>
</evidence>
<keyword evidence="8" id="KW-0732">Signal</keyword>
<gene>
    <name evidence="10" type="ORF">ACFQZS_10535</name>
</gene>
<evidence type="ECO:0000256" key="8">
    <source>
        <dbReference type="SAM" id="SignalP"/>
    </source>
</evidence>
<reference evidence="11" key="1">
    <citation type="journal article" date="2019" name="Int. J. Syst. Evol. Microbiol.">
        <title>The Global Catalogue of Microorganisms (GCM) 10K type strain sequencing project: providing services to taxonomists for standard genome sequencing and annotation.</title>
        <authorList>
            <consortium name="The Broad Institute Genomics Platform"/>
            <consortium name="The Broad Institute Genome Sequencing Center for Infectious Disease"/>
            <person name="Wu L."/>
            <person name="Ma J."/>
        </authorList>
    </citation>
    <scope>NUCLEOTIDE SEQUENCE [LARGE SCALE GENOMIC DNA]</scope>
    <source>
        <strain evidence="11">CCUG 63418</strain>
    </source>
</reference>
<dbReference type="Pfam" id="PF01432">
    <property type="entry name" value="Peptidase_M3"/>
    <property type="match status" value="1"/>
</dbReference>
<dbReference type="CDD" id="cd06455">
    <property type="entry name" value="M3A_TOP"/>
    <property type="match status" value="1"/>
</dbReference>
<feature type="chain" id="PRO_5045143032" evidence="8">
    <location>
        <begin position="19"/>
        <end position="682"/>
    </location>
</feature>
<dbReference type="PANTHER" id="PTHR11804">
    <property type="entry name" value="PROTEASE M3 THIMET OLIGOPEPTIDASE-RELATED"/>
    <property type="match status" value="1"/>
</dbReference>
<keyword evidence="2 7" id="KW-0645">Protease</keyword>
<evidence type="ECO:0000256" key="2">
    <source>
        <dbReference type="ARBA" id="ARBA00022670"/>
    </source>
</evidence>
<dbReference type="EMBL" id="JBHTHU010000006">
    <property type="protein sequence ID" value="MFD0750582.1"/>
    <property type="molecule type" value="Genomic_DNA"/>
</dbReference>
<organism evidence="10 11">
    <name type="scientific">Mucilaginibacter calamicampi</name>
    <dbReference type="NCBI Taxonomy" id="1302352"/>
    <lineage>
        <taxon>Bacteria</taxon>
        <taxon>Pseudomonadati</taxon>
        <taxon>Bacteroidota</taxon>
        <taxon>Sphingobacteriia</taxon>
        <taxon>Sphingobacteriales</taxon>
        <taxon>Sphingobacteriaceae</taxon>
        <taxon>Mucilaginibacter</taxon>
    </lineage>
</organism>
<dbReference type="Proteomes" id="UP001596958">
    <property type="component" value="Unassembled WGS sequence"/>
</dbReference>
<sequence length="682" mass="76968">MLKKMLFMAMLSPLAVCAQSNTATNPLITRSNDPIHFEKVDSTVIYNAVTEVIVESNGLVKGIVGIPAGKQTVANTLNKLDDLYYRLSDVSGKLSIIGATYENDRTRNAATAQGDRLSAYAAELTLNVKLYKALKRFSTSAAAKKLRADQKKFIKETLTSFEVNGTNLSDAGRAALKKINDKLITLGSTFDKNIAEYKDSAKFTAAQIKGVPDAISKAWKRPDGTYMVMLNGPNANNIAKYADDENTRKTMLVKNLNRAYPANAKILDSLLLYRQQLADKLGYKSYASYALVQKMAAKPVNVWNFLDDLRNKLSPHLPQTIAEFAALKHRLHPEQNNVINAWDLSYYNKKLLDDKFKLNTDELKQYFEMNNTINGMFELYQKLFGFDIQEVKGVPVWYSKVKSYELLLNGRKMGTFFLDLYPRANKYNHFAAFPISMYQAKAGYEVLPTAALVCNFPEASAGEPSLLTHGDVETLFHEFGHLIHFLLAHPAISSQNAFSVKGDFVEAPSQFLENFTWNYDCLKLFAKHYKTGAVMPKELFDKLDKSRLLGISNAEMAQVYYSIIDFTYEDRYAETKKKGAWQVSKDLYSMIQLPFVEGSHFIYGFNHLSSYGANYYGYLWSKVYAQDMFSVFEKNGVLSAATGEKYRKLILEKGATQDEFIMLQNFLGRKPNSKAFLKSIGL</sequence>
<dbReference type="Gene3D" id="1.10.1370.40">
    <property type="match status" value="1"/>
</dbReference>
<dbReference type="InterPro" id="IPR001567">
    <property type="entry name" value="Pept_M3A_M3B_dom"/>
</dbReference>
<dbReference type="InterPro" id="IPR045090">
    <property type="entry name" value="Pept_M3A_M3B"/>
</dbReference>
<feature type="signal peptide" evidence="8">
    <location>
        <begin position="1"/>
        <end position="18"/>
    </location>
</feature>
<dbReference type="SUPFAM" id="SSF55486">
    <property type="entry name" value="Metalloproteases ('zincins'), catalytic domain"/>
    <property type="match status" value="1"/>
</dbReference>
<evidence type="ECO:0000256" key="1">
    <source>
        <dbReference type="ARBA" id="ARBA00006040"/>
    </source>
</evidence>
<comment type="caution">
    <text evidence="10">The sequence shown here is derived from an EMBL/GenBank/DDBJ whole genome shotgun (WGS) entry which is preliminary data.</text>
</comment>
<dbReference type="Gene3D" id="3.40.390.10">
    <property type="entry name" value="Collagenase (Catalytic Domain)"/>
    <property type="match status" value="1"/>
</dbReference>
<dbReference type="RefSeq" id="WP_377099976.1">
    <property type="nucleotide sequence ID" value="NZ_JBHTHU010000006.1"/>
</dbReference>
<name>A0ABW2YYT9_9SPHI</name>
<evidence type="ECO:0000313" key="10">
    <source>
        <dbReference type="EMBL" id="MFD0750582.1"/>
    </source>
</evidence>
<evidence type="ECO:0000256" key="4">
    <source>
        <dbReference type="ARBA" id="ARBA00022801"/>
    </source>
</evidence>
<protein>
    <submittedName>
        <fullName evidence="10">M3 family metallopeptidase</fullName>
        <ecNumber evidence="10">3.4.24.-</ecNumber>
    </submittedName>
</protein>
<feature type="domain" description="Peptidase M3A/M3B catalytic" evidence="9">
    <location>
        <begin position="240"/>
        <end position="681"/>
    </location>
</feature>
<keyword evidence="6 7" id="KW-0482">Metalloprotease</keyword>
<comment type="cofactor">
    <cofactor evidence="7">
        <name>Zn(2+)</name>
        <dbReference type="ChEBI" id="CHEBI:29105"/>
    </cofactor>
    <text evidence="7">Binds 1 zinc ion.</text>
</comment>
<evidence type="ECO:0000256" key="3">
    <source>
        <dbReference type="ARBA" id="ARBA00022723"/>
    </source>
</evidence>
<evidence type="ECO:0000313" key="11">
    <source>
        <dbReference type="Proteomes" id="UP001596958"/>
    </source>
</evidence>
<accession>A0ABW2YYT9</accession>
<evidence type="ECO:0000256" key="6">
    <source>
        <dbReference type="ARBA" id="ARBA00023049"/>
    </source>
</evidence>
<evidence type="ECO:0000256" key="5">
    <source>
        <dbReference type="ARBA" id="ARBA00022833"/>
    </source>
</evidence>
<dbReference type="Gene3D" id="1.10.1370.10">
    <property type="entry name" value="Neurolysin, domain 3"/>
    <property type="match status" value="1"/>
</dbReference>
<comment type="similarity">
    <text evidence="1 7">Belongs to the peptidase M3 family.</text>
</comment>
<keyword evidence="4 7" id="KW-0378">Hydrolase</keyword>
<evidence type="ECO:0000259" key="9">
    <source>
        <dbReference type="Pfam" id="PF01432"/>
    </source>
</evidence>
<keyword evidence="11" id="KW-1185">Reference proteome</keyword>